<evidence type="ECO:0000313" key="4">
    <source>
        <dbReference type="Proteomes" id="UP001209412"/>
    </source>
</evidence>
<dbReference type="AlphaFoldDB" id="A0AAP5BN87"/>
<reference evidence="3" key="1">
    <citation type="submission" date="2022-06" db="EMBL/GenBank/DDBJ databases">
        <title>PHB producers.</title>
        <authorList>
            <person name="Besaury L."/>
        </authorList>
    </citation>
    <scope>NUCLEOTIDE SEQUENCE</scope>
    <source>
        <strain evidence="3 4">SEWS6</strain>
    </source>
</reference>
<name>A0AAP5BN87_9BURK</name>
<dbReference type="SMART" id="SM00880">
    <property type="entry name" value="CHAD"/>
    <property type="match status" value="1"/>
</dbReference>
<accession>A0AAP5BN87</accession>
<feature type="domain" description="CHAD" evidence="1">
    <location>
        <begin position="33"/>
        <end position="305"/>
    </location>
</feature>
<dbReference type="Gene3D" id="1.40.20.10">
    <property type="entry name" value="CHAD domain"/>
    <property type="match status" value="1"/>
</dbReference>
<dbReference type="Proteomes" id="UP001209412">
    <property type="component" value="Unassembled WGS sequence"/>
</dbReference>
<evidence type="ECO:0000313" key="5">
    <source>
        <dbReference type="Proteomes" id="UP001242288"/>
    </source>
</evidence>
<dbReference type="InterPro" id="IPR007899">
    <property type="entry name" value="CHAD_dom"/>
</dbReference>
<sequence length="305" mass="33854">MSSHNSAPAMEEPDASASGSVKERLLAEPISVATSAAEAFTILATATAAEAIRRAHALRAKADPEVLHKLRVALRRLRSLYWAYEPLLDRKDCSLQREEFKYLANAAGKTRDWDVLRDVLSGEEPTRLSFGPLLRVVGEHRAAALSFSRRTIRGAGLEDILHGALSSAQQHLNSQAVNTMLAKFAESRVDVAEKALKKKVKRAIQPEHPGYAALHEVRIAGKKLRYLLEFFAPVLDGSHRKKTELLTGVQEELGKLNDLVVSETLLRQYSFQLGDPDAVKEAVAFLGAQKKRHMRAAHKMLRNVW</sequence>
<keyword evidence="4" id="KW-1185">Reference proteome</keyword>
<dbReference type="PANTHER" id="PTHR39339">
    <property type="entry name" value="SLR1444 PROTEIN"/>
    <property type="match status" value="1"/>
</dbReference>
<dbReference type="Proteomes" id="UP001242288">
    <property type="component" value="Unassembled WGS sequence"/>
</dbReference>
<dbReference type="InterPro" id="IPR038186">
    <property type="entry name" value="CHAD_dom_sf"/>
</dbReference>
<dbReference type="PANTHER" id="PTHR39339:SF1">
    <property type="entry name" value="CHAD DOMAIN-CONTAINING PROTEIN"/>
    <property type="match status" value="1"/>
</dbReference>
<comment type="caution">
    <text evidence="3">The sequence shown here is derived from an EMBL/GenBank/DDBJ whole genome shotgun (WGS) entry which is preliminary data.</text>
</comment>
<evidence type="ECO:0000259" key="1">
    <source>
        <dbReference type="PROSITE" id="PS51708"/>
    </source>
</evidence>
<dbReference type="EMBL" id="JAPKHW010000052">
    <property type="protein sequence ID" value="MCX4151288.1"/>
    <property type="molecule type" value="Genomic_DNA"/>
</dbReference>
<dbReference type="Pfam" id="PF05235">
    <property type="entry name" value="CHAD"/>
    <property type="match status" value="1"/>
</dbReference>
<dbReference type="RefSeq" id="WP_266261567.1">
    <property type="nucleotide sequence ID" value="NZ_JAMXWF010000052.1"/>
</dbReference>
<proteinExistence type="predicted"/>
<evidence type="ECO:0000313" key="3">
    <source>
        <dbReference type="EMBL" id="MDQ6413102.1"/>
    </source>
</evidence>
<organism evidence="3 5">
    <name type="scientific">Paraburkholderia madseniana</name>
    <dbReference type="NCBI Taxonomy" id="2599607"/>
    <lineage>
        <taxon>Bacteria</taxon>
        <taxon>Pseudomonadati</taxon>
        <taxon>Pseudomonadota</taxon>
        <taxon>Betaproteobacteria</taxon>
        <taxon>Burkholderiales</taxon>
        <taxon>Burkholderiaceae</taxon>
        <taxon>Paraburkholderia</taxon>
    </lineage>
</organism>
<dbReference type="PROSITE" id="PS51708">
    <property type="entry name" value="CHAD"/>
    <property type="match status" value="1"/>
</dbReference>
<gene>
    <name evidence="3" type="ORF">NIE36_38935</name>
    <name evidence="2" type="ORF">OSB80_39030</name>
</gene>
<dbReference type="EMBL" id="JAMXWF010000052">
    <property type="protein sequence ID" value="MDQ6413102.1"/>
    <property type="molecule type" value="Genomic_DNA"/>
</dbReference>
<evidence type="ECO:0000313" key="2">
    <source>
        <dbReference type="EMBL" id="MCX4151288.1"/>
    </source>
</evidence>
<protein>
    <submittedName>
        <fullName evidence="3">CHAD domain-containing protein</fullName>
    </submittedName>
</protein>